<keyword evidence="1" id="KW-0732">Signal</keyword>
<evidence type="ECO:0000256" key="1">
    <source>
        <dbReference type="SAM" id="SignalP"/>
    </source>
</evidence>
<sequence>MRSLLRYATRLLAATALLGFAANSLHAATILGSLNSTGTTAAESFGPNAFVANQFTITGQSWTLTSLDLVLSNVSSSPGPSWNLYIVNDNAGNPGSTVVANFNAPNNTTTPLLGGTVWNAPVIGSPVLAPGTYWLIVGAPGGGSFEWRYINPSGGTANQENTSNSVNDLYAFDTGSGFGPSTSRRPGNDFHLFRLNGDPVPLDNGVPEPSMVVLGGLTLSLGVLVQYARRRNRVPAELGSSQP</sequence>
<protein>
    <recommendedName>
        <fullName evidence="4">PEP-CTERM protein-sorting domain-containing protein</fullName>
    </recommendedName>
</protein>
<dbReference type="RefSeq" id="WP_013565408.1">
    <property type="nucleotide sequence ID" value="NC_014962.1"/>
</dbReference>
<name>E8QYC5_ISOPI</name>
<evidence type="ECO:0000313" key="3">
    <source>
        <dbReference type="Proteomes" id="UP000008631"/>
    </source>
</evidence>
<organism evidence="2 3">
    <name type="scientific">Isosphaera pallida (strain ATCC 43644 / DSM 9630 / IS1B)</name>
    <dbReference type="NCBI Taxonomy" id="575540"/>
    <lineage>
        <taxon>Bacteria</taxon>
        <taxon>Pseudomonadati</taxon>
        <taxon>Planctomycetota</taxon>
        <taxon>Planctomycetia</taxon>
        <taxon>Isosphaerales</taxon>
        <taxon>Isosphaeraceae</taxon>
        <taxon>Isosphaera</taxon>
    </lineage>
</organism>
<proteinExistence type="predicted"/>
<evidence type="ECO:0000313" key="2">
    <source>
        <dbReference type="EMBL" id="ADV63120.1"/>
    </source>
</evidence>
<reference key="1">
    <citation type="submission" date="2010-11" db="EMBL/GenBank/DDBJ databases">
        <title>The complete sequence of chromosome of Isophaera pallida ATCC 43644.</title>
        <authorList>
            <consortium name="US DOE Joint Genome Institute (JGI-PGF)"/>
            <person name="Lucas S."/>
            <person name="Copeland A."/>
            <person name="Lapidus A."/>
            <person name="Bruce D."/>
            <person name="Goodwin L."/>
            <person name="Pitluck S."/>
            <person name="Kyrpides N."/>
            <person name="Mavromatis K."/>
            <person name="Pagani I."/>
            <person name="Ivanova N."/>
            <person name="Saunders E."/>
            <person name="Brettin T."/>
            <person name="Detter J.C."/>
            <person name="Han C."/>
            <person name="Tapia R."/>
            <person name="Land M."/>
            <person name="Hauser L."/>
            <person name="Markowitz V."/>
            <person name="Cheng J.-F."/>
            <person name="Hugenholtz P."/>
            <person name="Woyke T."/>
            <person name="Wu D."/>
            <person name="Eisen J.A."/>
        </authorList>
    </citation>
    <scope>NUCLEOTIDE SEQUENCE</scope>
    <source>
        <strain>ATCC 43644</strain>
    </source>
</reference>
<dbReference type="HOGENOM" id="CLU_1141371_0_0_0"/>
<dbReference type="Proteomes" id="UP000008631">
    <property type="component" value="Chromosome"/>
</dbReference>
<evidence type="ECO:0008006" key="4">
    <source>
        <dbReference type="Google" id="ProtNLM"/>
    </source>
</evidence>
<keyword evidence="3" id="KW-1185">Reference proteome</keyword>
<accession>E8QYC5</accession>
<dbReference type="KEGG" id="ipa:Isop_2549"/>
<dbReference type="STRING" id="575540.Isop_2549"/>
<gene>
    <name evidence="2" type="ordered locus">Isop_2549</name>
</gene>
<dbReference type="AlphaFoldDB" id="E8QYC5"/>
<reference evidence="2 3" key="2">
    <citation type="journal article" date="2011" name="Stand. Genomic Sci.">
        <title>Complete genome sequence of Isosphaera pallida type strain (IS1B).</title>
        <authorList>
            <consortium name="US DOE Joint Genome Institute (JGI-PGF)"/>
            <person name="Goker M."/>
            <person name="Cleland D."/>
            <person name="Saunders E."/>
            <person name="Lapidus A."/>
            <person name="Nolan M."/>
            <person name="Lucas S."/>
            <person name="Hammon N."/>
            <person name="Deshpande S."/>
            <person name="Cheng J.F."/>
            <person name="Tapia R."/>
            <person name="Han C."/>
            <person name="Goodwin L."/>
            <person name="Pitluck S."/>
            <person name="Liolios K."/>
            <person name="Pagani I."/>
            <person name="Ivanova N."/>
            <person name="Mavromatis K."/>
            <person name="Pati A."/>
            <person name="Chen A."/>
            <person name="Palaniappan K."/>
            <person name="Land M."/>
            <person name="Hauser L."/>
            <person name="Chang Y.J."/>
            <person name="Jeffries C.D."/>
            <person name="Detter J.C."/>
            <person name="Beck B."/>
            <person name="Woyke T."/>
            <person name="Bristow J."/>
            <person name="Eisen J.A."/>
            <person name="Markowitz V."/>
            <person name="Hugenholtz P."/>
            <person name="Kyrpides N.C."/>
            <person name="Klenk H.P."/>
        </authorList>
    </citation>
    <scope>NUCLEOTIDE SEQUENCE [LARGE SCALE GENOMIC DNA]</scope>
    <source>
        <strain evidence="3">ATCC 43644 / DSM 9630 / IS1B</strain>
    </source>
</reference>
<feature type="chain" id="PRO_5003229856" description="PEP-CTERM protein-sorting domain-containing protein" evidence="1">
    <location>
        <begin position="28"/>
        <end position="243"/>
    </location>
</feature>
<dbReference type="InParanoid" id="E8QYC5"/>
<feature type="signal peptide" evidence="1">
    <location>
        <begin position="1"/>
        <end position="27"/>
    </location>
</feature>
<dbReference type="EMBL" id="CP002353">
    <property type="protein sequence ID" value="ADV63120.1"/>
    <property type="molecule type" value="Genomic_DNA"/>
</dbReference>